<keyword evidence="10" id="KW-1185">Reference proteome</keyword>
<evidence type="ECO:0000256" key="2">
    <source>
        <dbReference type="ARBA" id="ARBA00023002"/>
    </source>
</evidence>
<dbReference type="InterPro" id="IPR033922">
    <property type="entry name" value="NAD_bind_Glu_DH"/>
</dbReference>
<dbReference type="CDD" id="cd01076">
    <property type="entry name" value="NAD_bind_1_Glu_DH"/>
    <property type="match status" value="1"/>
</dbReference>
<dbReference type="PANTHER" id="PTHR11606:SF13">
    <property type="entry name" value="GLUTAMATE DEHYDROGENASE 1, MITOCHONDRIAL"/>
    <property type="match status" value="1"/>
</dbReference>
<evidence type="ECO:0000256" key="4">
    <source>
        <dbReference type="PIRSR" id="PIRSR000185-1"/>
    </source>
</evidence>
<dbReference type="PIRSF" id="PIRSF000185">
    <property type="entry name" value="Glu_DH"/>
    <property type="match status" value="1"/>
</dbReference>
<dbReference type="FunFam" id="3.40.50.10860:FF:000003">
    <property type="entry name" value="Glutamate dehydrogenase"/>
    <property type="match status" value="1"/>
</dbReference>
<dbReference type="EMBL" id="MAXA01000080">
    <property type="protein sequence ID" value="OHV40094.1"/>
    <property type="molecule type" value="Genomic_DNA"/>
</dbReference>
<evidence type="ECO:0000256" key="5">
    <source>
        <dbReference type="PIRSR" id="PIRSR000185-2"/>
    </source>
</evidence>
<dbReference type="Gene3D" id="3.40.50.720">
    <property type="entry name" value="NAD(P)-binding Rossmann-like Domain"/>
    <property type="match status" value="1"/>
</dbReference>
<dbReference type="RefSeq" id="WP_071060792.1">
    <property type="nucleotide sequence ID" value="NZ_JBFLUH010000009.1"/>
</dbReference>
<dbReference type="InterPro" id="IPR014362">
    <property type="entry name" value="Glu_DH"/>
</dbReference>
<feature type="binding site" evidence="5">
    <location>
        <position position="95"/>
    </location>
    <ligand>
        <name>substrate</name>
    </ligand>
</feature>
<dbReference type="AlphaFoldDB" id="A0A1S1R5R7"/>
<evidence type="ECO:0000259" key="8">
    <source>
        <dbReference type="SMART" id="SM00839"/>
    </source>
</evidence>
<feature type="binding site" evidence="5">
    <location>
        <position position="71"/>
    </location>
    <ligand>
        <name>substrate</name>
    </ligand>
</feature>
<dbReference type="GO" id="GO:0006538">
    <property type="term" value="P:L-glutamate catabolic process"/>
    <property type="evidence" value="ECO:0007669"/>
    <property type="project" value="TreeGrafter"/>
</dbReference>
<dbReference type="InterPro" id="IPR006096">
    <property type="entry name" value="Glu/Leu/Phe/Val/Trp_DH_C"/>
</dbReference>
<dbReference type="InterPro" id="IPR046346">
    <property type="entry name" value="Aminoacid_DH-like_N_sf"/>
</dbReference>
<evidence type="ECO:0000256" key="7">
    <source>
        <dbReference type="RuleBase" id="RU004417"/>
    </source>
</evidence>
<dbReference type="OrthoDB" id="9803297at2"/>
<dbReference type="SUPFAM" id="SSF51735">
    <property type="entry name" value="NAD(P)-binding Rossmann-fold domains"/>
    <property type="match status" value="1"/>
</dbReference>
<dbReference type="Pfam" id="PF02812">
    <property type="entry name" value="ELFV_dehydrog_N"/>
    <property type="match status" value="1"/>
</dbReference>
<name>A0A1S1R5R7_9ACTN</name>
<accession>A0A1S1R5R7</accession>
<dbReference type="Proteomes" id="UP000179769">
    <property type="component" value="Unassembled WGS sequence"/>
</dbReference>
<feature type="active site" description="Proton donor" evidence="4">
    <location>
        <position position="107"/>
    </location>
</feature>
<comment type="similarity">
    <text evidence="1 3 7">Belongs to the Glu/Leu/Phe/Val dehydrogenases family.</text>
</comment>
<evidence type="ECO:0000256" key="6">
    <source>
        <dbReference type="PIRSR" id="PIRSR000185-3"/>
    </source>
</evidence>
<dbReference type="PANTHER" id="PTHR11606">
    <property type="entry name" value="GLUTAMATE DEHYDROGENASE"/>
    <property type="match status" value="1"/>
</dbReference>
<evidence type="ECO:0000313" key="10">
    <source>
        <dbReference type="Proteomes" id="UP000179769"/>
    </source>
</evidence>
<feature type="domain" description="Glutamate/phenylalanine/leucine/valine/L-tryptophan dehydrogenase C-terminal" evidence="8">
    <location>
        <begin position="184"/>
        <end position="415"/>
    </location>
</feature>
<dbReference type="Gene3D" id="3.40.50.10860">
    <property type="entry name" value="Leucine Dehydrogenase, chain A, domain 1"/>
    <property type="match status" value="1"/>
</dbReference>
<dbReference type="Pfam" id="PF00208">
    <property type="entry name" value="ELFV_dehydrog"/>
    <property type="match status" value="1"/>
</dbReference>
<feature type="site" description="Important for catalysis" evidence="6">
    <location>
        <position position="147"/>
    </location>
</feature>
<feature type="binding site" evidence="5">
    <location>
        <position position="191"/>
    </location>
    <ligand>
        <name>NAD(+)</name>
        <dbReference type="ChEBI" id="CHEBI:57540"/>
    </ligand>
</feature>
<dbReference type="SUPFAM" id="SSF53223">
    <property type="entry name" value="Aminoacid dehydrogenase-like, N-terminal domain"/>
    <property type="match status" value="1"/>
</dbReference>
<sequence length="418" mass="44559">MILGTGSAWDTACVQLADAAQHLGLDDGMHDLLRTPRRSITVSVPLLRDDGQLLVLSGYRVQHNLARGPAKGGLRYHPACDLDEVKALAMWMTWKCALMGIPYGGAKGGIAVEPGLLSRQERERMTRRYAAELVPLIGPDKDIPAPDVGTDEQTMAWIMDTYSTHTGHTAPGVVTGKPLSIGGSAGRAGATSRGVQLAAFAALRELGRDPRETTVAVQGFGKVGALAAQYLHDAGCRLVAVSDVKGGIHNRAGLNPSALIRHLARGADTVVGYPGTDTITNTELLELNVDMLVPAALEGVINIGNADRVRAPLIVEGANGPVTAEADHVLTGKGTVIVPDILANGGGVAVSYFEWVQDIQAYFWTEDQVNDRLRALMQRSYQEVSALARERRVSLRTAAHIIGVARVAEAHRTRGLYP</sequence>
<reference evidence="10" key="1">
    <citation type="submission" date="2016-07" db="EMBL/GenBank/DDBJ databases">
        <title>Frankia sp. NRRL B-16219 Genome sequencing.</title>
        <authorList>
            <person name="Ghodhbane-Gtari F."/>
            <person name="Swanson E."/>
            <person name="Gueddou A."/>
            <person name="Louati M."/>
            <person name="Nouioui I."/>
            <person name="Hezbri K."/>
            <person name="Abebe-Akele F."/>
            <person name="Simpson S."/>
            <person name="Morris K."/>
            <person name="Thomas K."/>
            <person name="Gtari M."/>
            <person name="Tisa L.S."/>
        </authorList>
    </citation>
    <scope>NUCLEOTIDE SEQUENCE [LARGE SCALE GENOMIC DNA]</scope>
    <source>
        <strain evidence="10">NRRL B-16219</strain>
    </source>
</reference>
<dbReference type="InterPro" id="IPR006097">
    <property type="entry name" value="Glu/Leu/Phe/Val/Trp_DH_dimer"/>
</dbReference>
<gene>
    <name evidence="9" type="ORF">BBK14_12850</name>
</gene>
<feature type="binding site" evidence="5">
    <location>
        <position position="351"/>
    </location>
    <ligand>
        <name>substrate</name>
    </ligand>
</feature>
<protein>
    <recommendedName>
        <fullName evidence="3">Glutamate dehydrogenase</fullName>
    </recommendedName>
</protein>
<dbReference type="SMART" id="SM00839">
    <property type="entry name" value="ELFV_dehydrog"/>
    <property type="match status" value="1"/>
</dbReference>
<evidence type="ECO:0000256" key="3">
    <source>
        <dbReference type="PIRNR" id="PIRNR000185"/>
    </source>
</evidence>
<dbReference type="InterPro" id="IPR006095">
    <property type="entry name" value="Glu/Leu/Phe/Val/Trp_DH"/>
</dbReference>
<keyword evidence="2 3" id="KW-0560">Oxidoreductase</keyword>
<evidence type="ECO:0000256" key="1">
    <source>
        <dbReference type="ARBA" id="ARBA00006382"/>
    </source>
</evidence>
<keyword evidence="5" id="KW-0520">NAD</keyword>
<dbReference type="PRINTS" id="PR00082">
    <property type="entry name" value="GLFDHDRGNASE"/>
</dbReference>
<organism evidence="9 10">
    <name type="scientific">Parafrankia soli</name>
    <dbReference type="NCBI Taxonomy" id="2599596"/>
    <lineage>
        <taxon>Bacteria</taxon>
        <taxon>Bacillati</taxon>
        <taxon>Actinomycetota</taxon>
        <taxon>Actinomycetes</taxon>
        <taxon>Frankiales</taxon>
        <taxon>Frankiaceae</taxon>
        <taxon>Parafrankia</taxon>
    </lineage>
</organism>
<proteinExistence type="inferred from homology"/>
<dbReference type="GO" id="GO:0004352">
    <property type="term" value="F:glutamate dehydrogenase (NAD+) activity"/>
    <property type="evidence" value="ECO:0007669"/>
    <property type="project" value="TreeGrafter"/>
</dbReference>
<dbReference type="InterPro" id="IPR036291">
    <property type="entry name" value="NAD(P)-bd_dom_sf"/>
</dbReference>
<evidence type="ECO:0000313" key="9">
    <source>
        <dbReference type="EMBL" id="OHV40094.1"/>
    </source>
</evidence>
<comment type="caution">
    <text evidence="9">The sequence shown here is derived from an EMBL/GenBank/DDBJ whole genome shotgun (WGS) entry which is preliminary data.</text>
</comment>
<dbReference type="GO" id="GO:0000166">
    <property type="term" value="F:nucleotide binding"/>
    <property type="evidence" value="ECO:0007669"/>
    <property type="project" value="UniProtKB-KW"/>
</dbReference>
<keyword evidence="5" id="KW-0547">Nucleotide-binding</keyword>